<dbReference type="InterPro" id="IPR025749">
    <property type="entry name" value="Sphingomyelin_synth-like_dom"/>
</dbReference>
<proteinExistence type="predicted"/>
<evidence type="ECO:0000259" key="3">
    <source>
        <dbReference type="Pfam" id="PF23150"/>
    </source>
</evidence>
<dbReference type="Gene3D" id="3.50.50.60">
    <property type="entry name" value="FAD/NAD(P)-binding domain"/>
    <property type="match status" value="1"/>
</dbReference>
<dbReference type="Gene3D" id="3.90.550.50">
    <property type="match status" value="1"/>
</dbReference>
<keyword evidence="1" id="KW-1133">Transmembrane helix</keyword>
<name>A0ABP0J0P8_9DINO</name>
<evidence type="ECO:0000313" key="4">
    <source>
        <dbReference type="EMBL" id="CAK9007921.1"/>
    </source>
</evidence>
<dbReference type="EMBL" id="CAXAMN010004125">
    <property type="protein sequence ID" value="CAK9007921.1"/>
    <property type="molecule type" value="Genomic_DNA"/>
</dbReference>
<dbReference type="InterPro" id="IPR056299">
    <property type="entry name" value="CFAP61_dimer"/>
</dbReference>
<feature type="domain" description="Sphingomyelin synthase-like" evidence="2">
    <location>
        <begin position="201"/>
        <end position="269"/>
    </location>
</feature>
<sequence>MAPSALECLHLAVFTAGLISGKSAPEWSIYVGWVFLVVGLLWRLRGLGKELDYWIAACREATFCIVAYYIDSVGVYMVAVMHERRFEHISLQDNVLLLLEYLCRSEIFDGLLRRLPELNADEAALYLTACCAFYASDGRAVQAIAKLARVMRYCRLLRVLCYCSTVIPSQNQACFVNRYDETYSLTEHWREAVTHMRAGGGCNDLIFSGHASVLTFCVLLYQDFGAPRWLQGFLWCRLAHASMRIVQSRSHLSVDIVVAFLLALLLYHVIPKPRKDLEVFGASSLRSSALAWSSALVAVLAFLAALLAQPDAGPLSTANQARLAQVSVAPNATASPRIFCAMLHIETSRQARSGYLKHGLSTWARHCDGAIFWDENREEIAALDAQSALGEPEPLDFRPRPSGLSHRWIRTRRLWRHIFRNEVEHYDWFVSFDDGGFPIVENIRHLVRDMNPQNAVMMSDRDRSAGFGSFMSRGALKLLGEALDKNRQCPQPTRSQPLSSLQAYGTLWQCLHDATRRVAWDVELRHLLRCKEDDHSILNLKASTARGVCPYALFAFMVPEPTWLAGLEAESLTVDTVVFFKALTQEEQGPFTQEFLAKLLITLHWWGDVDISSPLAILPEDGYREALEKVMQSEEGLFVSHPNSPSWLANMPPHSKDVFCVNMFCLDQAFQTQALDFLLPAFSLFPEKDYCIVTQPHTAPNTPLLNAFTIVPPQPQNTFGHVLYLIHRASLLGPPKVVYLKPHLLEHVHPLLDVFEEETRQDIISNSKLFLQERKGSELEVFVVEFDSQAVGLIMLQMPSSDVVDRLRCCYHLDDYLLVEHHETGGFGNKGHVRLLHWVLNPLFQKYTRRLLQGALRISGKTALFLETELKQSVSSIYRELLQVAPRRPPQLKKILREPPTVASFCNIEEELPTEEDIRETERQQLLRDSEQTKALSIVAKKLLSETKIPVNARIVVVGASDCGLSFLESLLSIPHLLFNSLTLLAPGGLEYHHAHHLPLVAGTAAYSHQELRRIMLELRVRILDSRMVHIDRQQKCCILHDGSMLPYDYLVVATGLQDDALHALKIQSMGVEHVTDGYRRVNGAMSAADPSIRDLLVEGGTLVKSLIWNPLSYAVVYGRSLNAYCVVQGLLLRKVPAKKIILVLPPRLQESQQGLSVDAFFEGDEVEKKIHHILETMGLKVYEGYRLLGIQQCTRGRLKGLVFEDHNGGAVVPLPPEDTAEREQEKRFPAPEAARAPMGILEDFGASPSNLPQKLLACRICITADAVNVDPDIFNSVHGNGLVYDGRLIVDHHFGTTDPGIYGAGSLCEFSRRFQRQNSRYLRHDGFNGREVGAKLAGALLKRLDPVNGDSVAAGGPAMATQEQLSASMLTATEEESSPDLLPEFYMPIAKGGLLPGSLHYYRIHACRRGDVQEEQSDKDEQVIVTDTLDLTNGTGHFCRLTLDRFGKVDSITYLGGEALQVESLWSLVGLSETFLNYLYQRWRDDDIPDIVEFLADEWATALFHDRFMDFCHQIKLEMLASEEVKQLINKALEGVDVKEGLSRKLLSEIRSELPSESVKQIQDHGVLWKQ</sequence>
<accession>A0ABP0J0P8</accession>
<evidence type="ECO:0000313" key="5">
    <source>
        <dbReference type="Proteomes" id="UP001642484"/>
    </source>
</evidence>
<keyword evidence="5" id="KW-1185">Reference proteome</keyword>
<evidence type="ECO:0000259" key="2">
    <source>
        <dbReference type="Pfam" id="PF14360"/>
    </source>
</evidence>
<keyword evidence="1" id="KW-0472">Membrane</keyword>
<dbReference type="InterPro" id="IPR038884">
    <property type="entry name" value="CFAP61"/>
</dbReference>
<protein>
    <recommendedName>
        <fullName evidence="6">Cilia- and flagella-associated protein 61 N-terminal domain-containing protein</fullName>
    </recommendedName>
</protein>
<evidence type="ECO:0000256" key="1">
    <source>
        <dbReference type="SAM" id="Phobius"/>
    </source>
</evidence>
<dbReference type="Pfam" id="PF23150">
    <property type="entry name" value="CFAP61_dimer"/>
    <property type="match status" value="1"/>
</dbReference>
<comment type="caution">
    <text evidence="4">The sequence shown here is derived from an EMBL/GenBank/DDBJ whole genome shotgun (WGS) entry which is preliminary data.</text>
</comment>
<feature type="domain" description="CFAP61 dimerisation" evidence="3">
    <location>
        <begin position="1384"/>
        <end position="1504"/>
    </location>
</feature>
<dbReference type="Proteomes" id="UP001642484">
    <property type="component" value="Unassembled WGS sequence"/>
</dbReference>
<organism evidence="4 5">
    <name type="scientific">Durusdinium trenchii</name>
    <dbReference type="NCBI Taxonomy" id="1381693"/>
    <lineage>
        <taxon>Eukaryota</taxon>
        <taxon>Sar</taxon>
        <taxon>Alveolata</taxon>
        <taxon>Dinophyceae</taxon>
        <taxon>Suessiales</taxon>
        <taxon>Symbiodiniaceae</taxon>
        <taxon>Durusdinium</taxon>
    </lineage>
</organism>
<evidence type="ECO:0008006" key="6">
    <source>
        <dbReference type="Google" id="ProtNLM"/>
    </source>
</evidence>
<gene>
    <name evidence="4" type="ORF">CCMP2556_LOCUS9040</name>
</gene>
<feature type="transmembrane region" description="Helical" evidence="1">
    <location>
        <begin position="290"/>
        <end position="308"/>
    </location>
</feature>
<dbReference type="SUPFAM" id="SSF51905">
    <property type="entry name" value="FAD/NAD(P)-binding domain"/>
    <property type="match status" value="1"/>
</dbReference>
<feature type="transmembrane region" description="Helical" evidence="1">
    <location>
        <begin position="27"/>
        <end position="44"/>
    </location>
</feature>
<dbReference type="PANTHER" id="PTHR21178">
    <property type="entry name" value="CILIA- AND FLAGELLA-ASSOCIATED PROTEIN 61"/>
    <property type="match status" value="1"/>
</dbReference>
<dbReference type="Pfam" id="PF14360">
    <property type="entry name" value="PAP2_C"/>
    <property type="match status" value="1"/>
</dbReference>
<reference evidence="4 5" key="1">
    <citation type="submission" date="2024-02" db="EMBL/GenBank/DDBJ databases">
        <authorList>
            <person name="Chen Y."/>
            <person name="Shah S."/>
            <person name="Dougan E. K."/>
            <person name="Thang M."/>
            <person name="Chan C."/>
        </authorList>
    </citation>
    <scope>NUCLEOTIDE SEQUENCE [LARGE SCALE GENOMIC DNA]</scope>
</reference>
<feature type="transmembrane region" description="Helical" evidence="1">
    <location>
        <begin position="252"/>
        <end position="270"/>
    </location>
</feature>
<dbReference type="InterPro" id="IPR036188">
    <property type="entry name" value="FAD/NAD-bd_sf"/>
</dbReference>
<keyword evidence="1" id="KW-0812">Transmembrane</keyword>
<dbReference type="PANTHER" id="PTHR21178:SF8">
    <property type="entry name" value="CILIA- AND FLAGELLA-ASSOCIATED PROTEIN 61"/>
    <property type="match status" value="1"/>
</dbReference>